<sequence length="59" mass="6385">MDALPFINSTNDFSDWWQLALIALPVWMLIAQMRSAGLVAGIIRALGGIIAWSSLPSLA</sequence>
<reference evidence="2" key="1">
    <citation type="submission" date="2022-02" db="EMBL/GenBank/DDBJ databases">
        <title>Corynebacterium sp. from urogenital microbiome.</title>
        <authorList>
            <person name="Cappelli E.A."/>
            <person name="Ribeiro T.G."/>
            <person name="Peixe L."/>
        </authorList>
    </citation>
    <scope>NUCLEOTIDE SEQUENCE</scope>
    <source>
        <strain evidence="2">C8Ua_181</strain>
    </source>
</reference>
<dbReference type="AlphaFoldDB" id="A0A9X3MEM5"/>
<evidence type="ECO:0000313" key="3">
    <source>
        <dbReference type="Proteomes" id="UP001146430"/>
    </source>
</evidence>
<evidence type="ECO:0000256" key="1">
    <source>
        <dbReference type="SAM" id="Phobius"/>
    </source>
</evidence>
<keyword evidence="1" id="KW-0812">Transmembrane</keyword>
<name>A0A9X3MEM5_9CORY</name>
<keyword evidence="1" id="KW-0472">Membrane</keyword>
<comment type="caution">
    <text evidence="2">The sequence shown here is derived from an EMBL/GenBank/DDBJ whole genome shotgun (WGS) entry which is preliminary data.</text>
</comment>
<evidence type="ECO:0000313" key="2">
    <source>
        <dbReference type="EMBL" id="MCZ9307963.1"/>
    </source>
</evidence>
<gene>
    <name evidence="2" type="ORF">L8V01_10830</name>
</gene>
<keyword evidence="1" id="KW-1133">Transmembrane helix</keyword>
<feature type="transmembrane region" description="Helical" evidence="1">
    <location>
        <begin position="16"/>
        <end position="31"/>
    </location>
</feature>
<dbReference type="RefSeq" id="WP_269947062.1">
    <property type="nucleotide sequence ID" value="NZ_JAKMUU010000009.1"/>
</dbReference>
<dbReference type="EMBL" id="JAKMUU010000009">
    <property type="protein sequence ID" value="MCZ9307963.1"/>
    <property type="molecule type" value="Genomic_DNA"/>
</dbReference>
<dbReference type="Proteomes" id="UP001146430">
    <property type="component" value="Unassembled WGS sequence"/>
</dbReference>
<proteinExistence type="predicted"/>
<protein>
    <submittedName>
        <fullName evidence="2">Uncharacterized protein</fullName>
    </submittedName>
</protein>
<organism evidence="2 3">
    <name type="scientific">Corynebacterium curieae</name>
    <dbReference type="NCBI Taxonomy" id="2913500"/>
    <lineage>
        <taxon>Bacteria</taxon>
        <taxon>Bacillati</taxon>
        <taxon>Actinomycetota</taxon>
        <taxon>Actinomycetes</taxon>
        <taxon>Mycobacteriales</taxon>
        <taxon>Corynebacteriaceae</taxon>
        <taxon>Corynebacterium</taxon>
    </lineage>
</organism>
<accession>A0A9X3MEM5</accession>